<evidence type="ECO:0000313" key="3">
    <source>
        <dbReference type="Proteomes" id="UP000179243"/>
    </source>
</evidence>
<organism evidence="2 3">
    <name type="scientific">Candidatus Raymondbacteria bacterium RIFOXYD12_FULL_49_13</name>
    <dbReference type="NCBI Taxonomy" id="1817890"/>
    <lineage>
        <taxon>Bacteria</taxon>
        <taxon>Raymondiibacteriota</taxon>
    </lineage>
</organism>
<feature type="domain" description="Secretion system C-terminal sorting" evidence="1">
    <location>
        <begin position="146"/>
        <end position="217"/>
    </location>
</feature>
<accession>A0A1F7F1L6</accession>
<dbReference type="Proteomes" id="UP000179243">
    <property type="component" value="Unassembled WGS sequence"/>
</dbReference>
<protein>
    <recommendedName>
        <fullName evidence="1">Secretion system C-terminal sorting domain-containing protein</fullName>
    </recommendedName>
</protein>
<dbReference type="InterPro" id="IPR026444">
    <property type="entry name" value="Secre_tail"/>
</dbReference>
<dbReference type="EMBL" id="MFYX01000145">
    <property type="protein sequence ID" value="OGK00554.1"/>
    <property type="molecule type" value="Genomic_DNA"/>
</dbReference>
<reference evidence="2 3" key="1">
    <citation type="journal article" date="2016" name="Nat. Commun.">
        <title>Thousands of microbial genomes shed light on interconnected biogeochemical processes in an aquifer system.</title>
        <authorList>
            <person name="Anantharaman K."/>
            <person name="Brown C.T."/>
            <person name="Hug L.A."/>
            <person name="Sharon I."/>
            <person name="Castelle C.J."/>
            <person name="Probst A.J."/>
            <person name="Thomas B.C."/>
            <person name="Singh A."/>
            <person name="Wilkins M.J."/>
            <person name="Karaoz U."/>
            <person name="Brodie E.L."/>
            <person name="Williams K.H."/>
            <person name="Hubbard S.S."/>
            <person name="Banfield J.F."/>
        </authorList>
    </citation>
    <scope>NUCLEOTIDE SEQUENCE [LARGE SCALE GENOMIC DNA]</scope>
</reference>
<proteinExistence type="predicted"/>
<name>A0A1F7F1L6_UNCRA</name>
<comment type="caution">
    <text evidence="2">The sequence shown here is derived from an EMBL/GenBank/DDBJ whole genome shotgun (WGS) entry which is preliminary data.</text>
</comment>
<dbReference type="Pfam" id="PF18962">
    <property type="entry name" value="Por_Secre_tail"/>
    <property type="match status" value="1"/>
</dbReference>
<dbReference type="AlphaFoldDB" id="A0A1F7F1L6"/>
<gene>
    <name evidence="2" type="ORF">A2519_21785</name>
</gene>
<evidence type="ECO:0000259" key="1">
    <source>
        <dbReference type="Pfam" id="PF18962"/>
    </source>
</evidence>
<sequence length="219" mass="24608">MPKDELLLLLKGPWQYVGYSYFAFGTPDSVSYNSKIEFTDTIGGDSIHYLQYFNDSLVGSAKAPLYLRKTMLHNDTQWAIAKVLTATSDTTFIPIWIGSSPSIIASISDIEIVLNPDVTDAGSFVFSRSVIATEKYRNEKDLPLLLYPNPLQQPSNIRIDCEKPVLSIRIFNIQGAQVSFINAPKNRFMLDIGNLRPGIYLVKAKTARHIYSKKLVILE</sequence>
<dbReference type="NCBIfam" id="TIGR04183">
    <property type="entry name" value="Por_Secre_tail"/>
    <property type="match status" value="1"/>
</dbReference>
<evidence type="ECO:0000313" key="2">
    <source>
        <dbReference type="EMBL" id="OGK00554.1"/>
    </source>
</evidence>